<evidence type="ECO:0000313" key="3">
    <source>
        <dbReference type="EMBL" id="NHE55289.1"/>
    </source>
</evidence>
<dbReference type="PIRSF" id="PIRSF005962">
    <property type="entry name" value="Pept_M20D_amidohydro"/>
    <property type="match status" value="1"/>
</dbReference>
<name>A0ABX0H0H3_9BACT</name>
<proteinExistence type="predicted"/>
<dbReference type="InterPro" id="IPR011650">
    <property type="entry name" value="Peptidase_M20_dimer"/>
</dbReference>
<protein>
    <submittedName>
        <fullName evidence="3">Amidohydrolase</fullName>
    </submittedName>
</protein>
<dbReference type="Gene3D" id="3.30.70.360">
    <property type="match status" value="1"/>
</dbReference>
<accession>A0ABX0H0H3</accession>
<dbReference type="InterPro" id="IPR002933">
    <property type="entry name" value="Peptidase_M20"/>
</dbReference>
<evidence type="ECO:0000256" key="1">
    <source>
        <dbReference type="ARBA" id="ARBA00022801"/>
    </source>
</evidence>
<dbReference type="InterPro" id="IPR036264">
    <property type="entry name" value="Bact_exopeptidase_dim_dom"/>
</dbReference>
<sequence length="378" mass="41391">MKDSDKLKKIIDLRKNLHRKPEVSGNEAGTSAIIKAFLKELEPDEIVEELGPYGLAAVFKGEQKGPTTLIRAELDALPIPETGKIAHKSVHPGISHTCGHDGHMAIVCGVGLNLSKNRPKKGKVVLIFQPSEETGMGAAQVISSENYKKIKPDYAFALHNLPGHEKNEIVLKKGAFTAASKGMTIALKGRTSHAAHPEDGQSPAEAMCKLIVGLQKLPENIQDFSLVTIIHAQLGEVAFGTTPGNALVMATLRTFENETMASLTQYAERLAELIAKESGLEFSISYCEEFEAVVNDTEPWELVNESAKELQLKTKHIRIPFRWSEDFGKFSTLTNSLLFGLGSGKKQPQLHEGHYDFPDEIIPAGIAVFTKIIEKLNH</sequence>
<dbReference type="Gene3D" id="3.40.630.10">
    <property type="entry name" value="Zn peptidases"/>
    <property type="match status" value="1"/>
</dbReference>
<dbReference type="NCBIfam" id="TIGR01891">
    <property type="entry name" value="amidohydrolases"/>
    <property type="match status" value="1"/>
</dbReference>
<comment type="caution">
    <text evidence="3">The sequence shown here is derived from an EMBL/GenBank/DDBJ whole genome shotgun (WGS) entry which is preliminary data.</text>
</comment>
<evidence type="ECO:0000313" key="4">
    <source>
        <dbReference type="Proteomes" id="UP000649799"/>
    </source>
</evidence>
<feature type="domain" description="Peptidase M20 dimerisation" evidence="2">
    <location>
        <begin position="180"/>
        <end position="272"/>
    </location>
</feature>
<dbReference type="Pfam" id="PF07687">
    <property type="entry name" value="M20_dimer"/>
    <property type="match status" value="1"/>
</dbReference>
<organism evidence="3 4">
    <name type="scientific">Cyclobacterium plantarum</name>
    <dbReference type="NCBI Taxonomy" id="2716263"/>
    <lineage>
        <taxon>Bacteria</taxon>
        <taxon>Pseudomonadati</taxon>
        <taxon>Bacteroidota</taxon>
        <taxon>Cytophagia</taxon>
        <taxon>Cytophagales</taxon>
        <taxon>Cyclobacteriaceae</taxon>
        <taxon>Cyclobacterium</taxon>
    </lineage>
</organism>
<evidence type="ECO:0000259" key="2">
    <source>
        <dbReference type="Pfam" id="PF07687"/>
    </source>
</evidence>
<gene>
    <name evidence="3" type="ORF">G9Q97_00495</name>
</gene>
<dbReference type="PANTHER" id="PTHR11014">
    <property type="entry name" value="PEPTIDASE M20 FAMILY MEMBER"/>
    <property type="match status" value="1"/>
</dbReference>
<keyword evidence="1" id="KW-0378">Hydrolase</keyword>
<dbReference type="Pfam" id="PF01546">
    <property type="entry name" value="Peptidase_M20"/>
    <property type="match status" value="1"/>
</dbReference>
<reference evidence="3 4" key="1">
    <citation type="submission" date="2020-03" db="EMBL/GenBank/DDBJ databases">
        <title>Cyclobacterium plantarum sp. nov., a marine bacterium isolated from a coastal-marine wetland.</title>
        <authorList>
            <person name="Sanchez-Porro C."/>
            <person name="Ventosa A."/>
            <person name="Amoozegar M."/>
        </authorList>
    </citation>
    <scope>NUCLEOTIDE SEQUENCE [LARGE SCALE GENOMIC DNA]</scope>
    <source>
        <strain evidence="3 4">GBPx2</strain>
    </source>
</reference>
<keyword evidence="4" id="KW-1185">Reference proteome</keyword>
<dbReference type="InterPro" id="IPR017439">
    <property type="entry name" value="Amidohydrolase"/>
</dbReference>
<dbReference type="SUPFAM" id="SSF53187">
    <property type="entry name" value="Zn-dependent exopeptidases"/>
    <property type="match status" value="1"/>
</dbReference>
<dbReference type="RefSeq" id="WP_166142073.1">
    <property type="nucleotide sequence ID" value="NZ_JAANYN010000001.1"/>
</dbReference>
<dbReference type="SUPFAM" id="SSF55031">
    <property type="entry name" value="Bacterial exopeptidase dimerisation domain"/>
    <property type="match status" value="1"/>
</dbReference>
<dbReference type="PANTHER" id="PTHR11014:SF169">
    <property type="entry name" value="CLAN MH, FAMILY M20, PEPTIDASE T-LIKE METALLOPEPTIDASE"/>
    <property type="match status" value="1"/>
</dbReference>
<dbReference type="EMBL" id="JAANYN010000001">
    <property type="protein sequence ID" value="NHE55289.1"/>
    <property type="molecule type" value="Genomic_DNA"/>
</dbReference>
<dbReference type="Proteomes" id="UP000649799">
    <property type="component" value="Unassembled WGS sequence"/>
</dbReference>